<feature type="transmembrane region" description="Helical" evidence="1">
    <location>
        <begin position="16"/>
        <end position="34"/>
    </location>
</feature>
<gene>
    <name evidence="2" type="ORF">MVAC_05147</name>
</gene>
<dbReference type="AlphaFoldDB" id="K0V9W0"/>
<feature type="transmembrane region" description="Helical" evidence="1">
    <location>
        <begin position="343"/>
        <end position="361"/>
    </location>
</feature>
<evidence type="ECO:0000313" key="2">
    <source>
        <dbReference type="EMBL" id="EJZ11668.1"/>
    </source>
</evidence>
<evidence type="ECO:0008006" key="4">
    <source>
        <dbReference type="Google" id="ProtNLM"/>
    </source>
</evidence>
<feature type="transmembrane region" description="Helical" evidence="1">
    <location>
        <begin position="99"/>
        <end position="118"/>
    </location>
</feature>
<keyword evidence="1" id="KW-0812">Transmembrane</keyword>
<dbReference type="EMBL" id="ALQA01000007">
    <property type="protein sequence ID" value="EJZ11668.1"/>
    <property type="molecule type" value="Genomic_DNA"/>
</dbReference>
<proteinExistence type="predicted"/>
<name>K0V9W0_MYCVA</name>
<feature type="transmembrane region" description="Helical" evidence="1">
    <location>
        <begin position="313"/>
        <end position="331"/>
    </location>
</feature>
<sequence>MRREVGVLTGWSRRTLLLDAVLALLGAIVLYPWATQFPGGLIRDDGYFYAEISYNIAAHGFSSFDLINHTDGYHQLWALMLAAVSALLLPFTDALTVHLVAYLAVNLFLIFLTIRALALPRIAALALFSLLLSCSLLMEGHLVLLLSVVALRGLESSRDRAHPALLVALLCLPFARIDATIVGVFLIGTAAITGRRRVAAAMTAALAAGIVFHFTYLRVVHGSFFTVSSELKAGGSAGPLDQVLMNVQHGAGSAGLPIPVGPNFAVFLILAAMCALLWLTTPALRARKELGALCLAVLVFTAAHTVLNTLRPWYFTLAYGILGYAVLYGIANLPVAWRRPMSALVAAVMVLPTAMLGYLGIQYRDEARDVRAFVRMVEAEVPDGAPIFMSDGSGFVGWSTTRPIVNGDGLVNSHDYARRLADNRLDGYLTESGIRYIITNTLTTDAPVLIDTGGMVVLRGDARLLAEKPGGYRYHYTQLQLWELQNGN</sequence>
<protein>
    <recommendedName>
        <fullName evidence="4">Transmembrane protein</fullName>
    </recommendedName>
</protein>
<feature type="transmembrane region" description="Helical" evidence="1">
    <location>
        <begin position="163"/>
        <end position="186"/>
    </location>
</feature>
<feature type="transmembrane region" description="Helical" evidence="1">
    <location>
        <begin position="125"/>
        <end position="151"/>
    </location>
</feature>
<keyword evidence="1" id="KW-1133">Transmembrane helix</keyword>
<dbReference type="Proteomes" id="UP000006072">
    <property type="component" value="Unassembled WGS sequence"/>
</dbReference>
<feature type="transmembrane region" description="Helical" evidence="1">
    <location>
        <begin position="260"/>
        <end position="278"/>
    </location>
</feature>
<feature type="transmembrane region" description="Helical" evidence="1">
    <location>
        <begin position="290"/>
        <end position="307"/>
    </location>
</feature>
<keyword evidence="1" id="KW-0472">Membrane</keyword>
<reference evidence="2 3" key="1">
    <citation type="journal article" date="2012" name="J. Bacteriol.">
        <title>Complete Genome Sequence of Mycobacterium vaccae Type Strain ATCC 25954.</title>
        <authorList>
            <person name="Ho Y.S."/>
            <person name="Adroub S.A."/>
            <person name="Abadi M."/>
            <person name="Al Alwan B."/>
            <person name="Alkhateeb R."/>
            <person name="Gao G."/>
            <person name="Ragab A."/>
            <person name="Ali S."/>
            <person name="van Soolingen D."/>
            <person name="Bitter W."/>
            <person name="Pain A."/>
            <person name="Abdallah A.M."/>
        </authorList>
    </citation>
    <scope>NUCLEOTIDE SEQUENCE [LARGE SCALE GENOMIC DNA]</scope>
    <source>
        <strain evidence="2 3">ATCC 25954</strain>
    </source>
</reference>
<evidence type="ECO:0000256" key="1">
    <source>
        <dbReference type="SAM" id="Phobius"/>
    </source>
</evidence>
<feature type="transmembrane region" description="Helical" evidence="1">
    <location>
        <begin position="198"/>
        <end position="217"/>
    </location>
</feature>
<organism evidence="2 3">
    <name type="scientific">Mycolicibacterium vaccae ATCC 25954</name>
    <dbReference type="NCBI Taxonomy" id="1194972"/>
    <lineage>
        <taxon>Bacteria</taxon>
        <taxon>Bacillati</taxon>
        <taxon>Actinomycetota</taxon>
        <taxon>Actinomycetes</taxon>
        <taxon>Mycobacteriales</taxon>
        <taxon>Mycobacteriaceae</taxon>
        <taxon>Mycolicibacterium</taxon>
    </lineage>
</organism>
<dbReference type="PATRIC" id="fig|1194972.3.peg.1043"/>
<accession>K0V9W0</accession>
<dbReference type="eggNOG" id="COG1287">
    <property type="taxonomic scope" value="Bacteria"/>
</dbReference>
<evidence type="ECO:0000313" key="3">
    <source>
        <dbReference type="Proteomes" id="UP000006072"/>
    </source>
</evidence>
<dbReference type="HOGENOM" id="CLU_558755_0_0_11"/>
<keyword evidence="3" id="KW-1185">Reference proteome</keyword>
<comment type="caution">
    <text evidence="2">The sequence shown here is derived from an EMBL/GenBank/DDBJ whole genome shotgun (WGS) entry which is preliminary data.</text>
</comment>